<dbReference type="AlphaFoldDB" id="W2CXJ5"/>
<dbReference type="GO" id="GO:0016020">
    <property type="term" value="C:membrane"/>
    <property type="evidence" value="ECO:0007669"/>
    <property type="project" value="UniProtKB-SubCell"/>
</dbReference>
<dbReference type="Pfam" id="PF01594">
    <property type="entry name" value="AI-2E_transport"/>
    <property type="match status" value="1"/>
</dbReference>
<dbReference type="PANTHER" id="PTHR21716">
    <property type="entry name" value="TRANSMEMBRANE PROTEIN"/>
    <property type="match status" value="1"/>
</dbReference>
<evidence type="ECO:0000256" key="6">
    <source>
        <dbReference type="SAM" id="Phobius"/>
    </source>
</evidence>
<comment type="caution">
    <text evidence="7">The sequence shown here is derived from an EMBL/GenBank/DDBJ whole genome shotgun (WGS) entry which is preliminary data.</text>
</comment>
<dbReference type="PANTHER" id="PTHR21716:SF4">
    <property type="entry name" value="TRANSMEMBRANE PROTEIN 245"/>
    <property type="match status" value="1"/>
</dbReference>
<gene>
    <name evidence="7" type="ORF">T235_17025</name>
</gene>
<keyword evidence="4 6" id="KW-1133">Transmembrane helix</keyword>
<dbReference type="EMBL" id="AYYF01001616">
    <property type="protein sequence ID" value="ETK11107.1"/>
    <property type="molecule type" value="Genomic_DNA"/>
</dbReference>
<comment type="similarity">
    <text evidence="2">Belongs to the autoinducer-2 exporter (AI-2E) (TC 2.A.86) family.</text>
</comment>
<feature type="transmembrane region" description="Helical" evidence="6">
    <location>
        <begin position="7"/>
        <end position="24"/>
    </location>
</feature>
<dbReference type="InterPro" id="IPR002549">
    <property type="entry name" value="AI-2E-like"/>
</dbReference>
<keyword evidence="5 6" id="KW-0472">Membrane</keyword>
<feature type="transmembrane region" description="Helical" evidence="6">
    <location>
        <begin position="138"/>
        <end position="160"/>
    </location>
</feature>
<evidence type="ECO:0000256" key="3">
    <source>
        <dbReference type="ARBA" id="ARBA00022692"/>
    </source>
</evidence>
<feature type="transmembrane region" description="Helical" evidence="6">
    <location>
        <begin position="196"/>
        <end position="217"/>
    </location>
</feature>
<dbReference type="PATRIC" id="fig|1411915.3.peg.2092"/>
<dbReference type="Proteomes" id="UP000034980">
    <property type="component" value="Unassembled WGS sequence"/>
</dbReference>
<evidence type="ECO:0000313" key="7">
    <source>
        <dbReference type="EMBL" id="ETK11107.1"/>
    </source>
</evidence>
<feature type="transmembrane region" description="Helical" evidence="6">
    <location>
        <begin position="294"/>
        <end position="327"/>
    </location>
</feature>
<sequence>MSTKEKYWKYSLVTLILGLGALIVGELWAFVSGLLGAFTIFVLVRGQMITLTERWHWPRVLATVVVLIEVAVMILGPLTLIGWMTVERVQHINMDISGLQQMVDDIDRQIKRRFGYDLFTFDNLTMATGYMSRGVQYVIGQVSSMAVTLVVLVFFLYFILVDFRRIERYVYELLPFKEEHRLRVVNEIYRMVRSNAVGIPLLAIVQGLVAYAAYFFFDLPSALLFAVLTCFATIIPIIGTSIVWVPLVVYLLILGRWVDAAGLAAYCSIILINIDNVVRFILQKRLADTHPLITVFGVILGLSLFGFWGIIFGPLLISMFFLLVNIFKEEYLDEGKSETETEPTKADHILEE</sequence>
<evidence type="ECO:0000256" key="1">
    <source>
        <dbReference type="ARBA" id="ARBA00004141"/>
    </source>
</evidence>
<evidence type="ECO:0000256" key="4">
    <source>
        <dbReference type="ARBA" id="ARBA00022989"/>
    </source>
</evidence>
<proteinExistence type="inferred from homology"/>
<feature type="transmembrane region" description="Helical" evidence="6">
    <location>
        <begin position="260"/>
        <end position="282"/>
    </location>
</feature>
<feature type="transmembrane region" description="Helical" evidence="6">
    <location>
        <begin position="223"/>
        <end position="253"/>
    </location>
</feature>
<organism evidence="7 8">
    <name type="scientific">Tannerella sp. oral taxon BU063 isolate Cell 8/11</name>
    <dbReference type="NCBI Taxonomy" id="1411915"/>
    <lineage>
        <taxon>Bacteria</taxon>
        <taxon>Pseudomonadati</taxon>
        <taxon>Bacteroidota</taxon>
        <taxon>Bacteroidia</taxon>
        <taxon>Bacteroidales</taxon>
        <taxon>Tannerellaceae</taxon>
        <taxon>Tannerella</taxon>
    </lineage>
</organism>
<accession>W2CXJ5</accession>
<reference evidence="7 8" key="1">
    <citation type="submission" date="2013-11" db="EMBL/GenBank/DDBJ databases">
        <title>Single cell genomics of uncultured Tannerella BU063 (oral taxon 286).</title>
        <authorList>
            <person name="Beall C.J."/>
            <person name="Campbell A.G."/>
            <person name="Griffen A.L."/>
            <person name="Podar M."/>
            <person name="Leys E.J."/>
        </authorList>
    </citation>
    <scope>NUCLEOTIDE SEQUENCE [LARGE SCALE GENOMIC DNA]</scope>
    <source>
        <strain evidence="7">Cell 8/11</strain>
    </source>
</reference>
<evidence type="ECO:0000256" key="5">
    <source>
        <dbReference type="ARBA" id="ARBA00023136"/>
    </source>
</evidence>
<comment type="subcellular location">
    <subcellularLocation>
        <location evidence="1">Membrane</location>
        <topology evidence="1">Multi-pass membrane protein</topology>
    </subcellularLocation>
</comment>
<feature type="transmembrane region" description="Helical" evidence="6">
    <location>
        <begin position="60"/>
        <end position="84"/>
    </location>
</feature>
<evidence type="ECO:0000256" key="2">
    <source>
        <dbReference type="ARBA" id="ARBA00009773"/>
    </source>
</evidence>
<keyword evidence="3 6" id="KW-0812">Transmembrane</keyword>
<evidence type="ECO:0000313" key="8">
    <source>
        <dbReference type="Proteomes" id="UP000034980"/>
    </source>
</evidence>
<name>W2CXJ5_9BACT</name>
<protein>
    <submittedName>
        <fullName evidence="7">Membrane protein</fullName>
    </submittedName>
</protein>